<keyword evidence="2" id="KW-0175">Coiled coil</keyword>
<evidence type="ECO:0000259" key="4">
    <source>
        <dbReference type="PROSITE" id="PS50112"/>
    </source>
</evidence>
<feature type="domain" description="STAS" evidence="6">
    <location>
        <begin position="312"/>
        <end position="427"/>
    </location>
</feature>
<dbReference type="Pfam" id="PF08448">
    <property type="entry name" value="PAS_4"/>
    <property type="match status" value="1"/>
</dbReference>
<dbReference type="InterPro" id="IPR000700">
    <property type="entry name" value="PAS-assoc_C"/>
</dbReference>
<dbReference type="NCBIfam" id="TIGR00229">
    <property type="entry name" value="sensory_box"/>
    <property type="match status" value="2"/>
</dbReference>
<dbReference type="Pfam" id="PF01740">
    <property type="entry name" value="STAS"/>
    <property type="match status" value="1"/>
</dbReference>
<dbReference type="PROSITE" id="PS50113">
    <property type="entry name" value="PAC"/>
    <property type="match status" value="1"/>
</dbReference>
<gene>
    <name evidence="7" type="ORF">SOCE26_051830</name>
</gene>
<dbReference type="InterPro" id="IPR036513">
    <property type="entry name" value="STAS_dom_sf"/>
</dbReference>
<dbReference type="InterPro" id="IPR051932">
    <property type="entry name" value="Bact_StressResp_Reg"/>
</dbReference>
<dbReference type="SMART" id="SM00086">
    <property type="entry name" value="PAC"/>
    <property type="match status" value="2"/>
</dbReference>
<sequence>MSDSVALAIGRAKVTTDQDGIERLRAENAGLREELGKLREVMARREERTRRILQAALEGFHLVGLDGKILDCNPFFASTLGYDRSELLGMDIGQVDQRPPEELAAAIAEIRAKGAARFVARHVRKDGVPVDVEVSSHLVSLEDEQFFSSFSHPITEQLRREQALRESEQKFRAIFDETSMFISLLTPEGHLLECNRTMADFTGALPRGGEGEPIWEAPFWGDTGDAAEHVRACVQKAGAGASSSCEVELHGPGGRVATLDVKMKPILDTSGKTVLVIAEGYDVTELRRAEAERASLQERMIDAQEATIRELSTPLIPLDEGILVMPLVGRLDRVRIGQLLERLLQGVVAQRAATVILDVTGVPMVDAEIADALIRAAQAVKLLGAEVILTGVGPEVAQTMVGIGTDFREIITLSSLQSGLHHALGRSRRGGSSGSARRRDRR</sequence>
<dbReference type="InterPro" id="IPR013656">
    <property type="entry name" value="PAS_4"/>
</dbReference>
<protein>
    <submittedName>
        <fullName evidence="7">Anti-anti sigma factor protein</fullName>
    </submittedName>
</protein>
<dbReference type="Gene3D" id="3.30.450.20">
    <property type="entry name" value="PAS domain"/>
    <property type="match status" value="2"/>
</dbReference>
<feature type="coiled-coil region" evidence="2">
    <location>
        <begin position="21"/>
        <end position="48"/>
    </location>
</feature>
<dbReference type="CDD" id="cd00130">
    <property type="entry name" value="PAS"/>
    <property type="match status" value="2"/>
</dbReference>
<organism evidence="7 8">
    <name type="scientific">Sorangium cellulosum</name>
    <name type="common">Polyangium cellulosum</name>
    <dbReference type="NCBI Taxonomy" id="56"/>
    <lineage>
        <taxon>Bacteria</taxon>
        <taxon>Pseudomonadati</taxon>
        <taxon>Myxococcota</taxon>
        <taxon>Polyangia</taxon>
        <taxon>Polyangiales</taxon>
        <taxon>Polyangiaceae</taxon>
        <taxon>Sorangium</taxon>
    </lineage>
</organism>
<dbReference type="PROSITE" id="PS50801">
    <property type="entry name" value="STAS"/>
    <property type="match status" value="1"/>
</dbReference>
<dbReference type="SMART" id="SM00091">
    <property type="entry name" value="PAS"/>
    <property type="match status" value="2"/>
</dbReference>
<dbReference type="PROSITE" id="PS50112">
    <property type="entry name" value="PAS"/>
    <property type="match status" value="1"/>
</dbReference>
<dbReference type="PANTHER" id="PTHR33745">
    <property type="entry name" value="RSBT ANTAGONIST PROTEIN RSBS-RELATED"/>
    <property type="match status" value="1"/>
</dbReference>
<dbReference type="EMBL" id="CP012673">
    <property type="protein sequence ID" value="AUX43729.1"/>
    <property type="molecule type" value="Genomic_DNA"/>
</dbReference>
<dbReference type="PANTHER" id="PTHR33745:SF3">
    <property type="entry name" value="RSBT CO-ANTAGONIST PROTEIN RSBRC"/>
    <property type="match status" value="1"/>
</dbReference>
<dbReference type="InterPro" id="IPR001610">
    <property type="entry name" value="PAC"/>
</dbReference>
<dbReference type="OrthoDB" id="6231at2"/>
<feature type="domain" description="PAS" evidence="4">
    <location>
        <begin position="45"/>
        <end position="89"/>
    </location>
</feature>
<keyword evidence="1" id="KW-0597">Phosphoprotein</keyword>
<dbReference type="InterPro" id="IPR000014">
    <property type="entry name" value="PAS"/>
</dbReference>
<evidence type="ECO:0000259" key="5">
    <source>
        <dbReference type="PROSITE" id="PS50113"/>
    </source>
</evidence>
<reference evidence="7 8" key="1">
    <citation type="submission" date="2015-09" db="EMBL/GenBank/DDBJ databases">
        <title>Sorangium comparison.</title>
        <authorList>
            <person name="Zaburannyi N."/>
            <person name="Bunk B."/>
            <person name="Overmann J."/>
            <person name="Mueller R."/>
        </authorList>
    </citation>
    <scope>NUCLEOTIDE SEQUENCE [LARGE SCALE GENOMIC DNA]</scope>
    <source>
        <strain evidence="7 8">So ce26</strain>
    </source>
</reference>
<dbReference type="InterPro" id="IPR002645">
    <property type="entry name" value="STAS_dom"/>
</dbReference>
<proteinExistence type="predicted"/>
<evidence type="ECO:0000313" key="7">
    <source>
        <dbReference type="EMBL" id="AUX43729.1"/>
    </source>
</evidence>
<evidence type="ECO:0000259" key="6">
    <source>
        <dbReference type="PROSITE" id="PS50801"/>
    </source>
</evidence>
<evidence type="ECO:0000256" key="3">
    <source>
        <dbReference type="SAM" id="MobiDB-lite"/>
    </source>
</evidence>
<dbReference type="AlphaFoldDB" id="A0A2L0EWV4"/>
<dbReference type="SUPFAM" id="SSF55785">
    <property type="entry name" value="PYP-like sensor domain (PAS domain)"/>
    <property type="match status" value="2"/>
</dbReference>
<dbReference type="SUPFAM" id="SSF52091">
    <property type="entry name" value="SpoIIaa-like"/>
    <property type="match status" value="1"/>
</dbReference>
<dbReference type="Pfam" id="PF13426">
    <property type="entry name" value="PAS_9"/>
    <property type="match status" value="1"/>
</dbReference>
<dbReference type="Proteomes" id="UP000238348">
    <property type="component" value="Chromosome"/>
</dbReference>
<feature type="region of interest" description="Disordered" evidence="3">
    <location>
        <begin position="422"/>
        <end position="442"/>
    </location>
</feature>
<feature type="domain" description="PAC" evidence="5">
    <location>
        <begin position="243"/>
        <end position="295"/>
    </location>
</feature>
<evidence type="ECO:0000313" key="8">
    <source>
        <dbReference type="Proteomes" id="UP000238348"/>
    </source>
</evidence>
<dbReference type="InterPro" id="IPR035965">
    <property type="entry name" value="PAS-like_dom_sf"/>
</dbReference>
<dbReference type="Gene3D" id="3.30.750.24">
    <property type="entry name" value="STAS domain"/>
    <property type="match status" value="1"/>
</dbReference>
<dbReference type="CDD" id="cd07041">
    <property type="entry name" value="STAS_RsbR_RsbS_like"/>
    <property type="match status" value="1"/>
</dbReference>
<name>A0A2L0EWV4_SORCE</name>
<accession>A0A2L0EWV4</accession>
<evidence type="ECO:0000256" key="1">
    <source>
        <dbReference type="ARBA" id="ARBA00022553"/>
    </source>
</evidence>
<evidence type="ECO:0000256" key="2">
    <source>
        <dbReference type="SAM" id="Coils"/>
    </source>
</evidence>